<proteinExistence type="predicted"/>
<dbReference type="EMBL" id="VJVV01000003">
    <property type="protein sequence ID" value="TRO82659.1"/>
    <property type="molecule type" value="Genomic_DNA"/>
</dbReference>
<reference evidence="1 2" key="1">
    <citation type="submission" date="2019-07" db="EMBL/GenBank/DDBJ databases">
        <title>Insights of Desulfuromonas acetexigens electromicrobiology.</title>
        <authorList>
            <person name="Katuri K."/>
            <person name="Sapireddy V."/>
            <person name="Shaw D.R."/>
            <person name="Saikaly P."/>
        </authorList>
    </citation>
    <scope>NUCLEOTIDE SEQUENCE [LARGE SCALE GENOMIC DNA]</scope>
    <source>
        <strain evidence="1 2">2873</strain>
    </source>
</reference>
<dbReference type="OrthoDB" id="9796131at2"/>
<evidence type="ECO:0000313" key="1">
    <source>
        <dbReference type="EMBL" id="TRO82659.1"/>
    </source>
</evidence>
<dbReference type="RefSeq" id="WP_092056861.1">
    <property type="nucleotide sequence ID" value="NZ_FOJJ01000023.1"/>
</dbReference>
<dbReference type="NCBIfam" id="TIGR02243">
    <property type="entry name" value="putative baseplate assembly protein"/>
    <property type="match status" value="1"/>
</dbReference>
<dbReference type="InterPro" id="IPR011749">
    <property type="entry name" value="CHP02243"/>
</dbReference>
<name>A0A550JHG8_9BACT</name>
<gene>
    <name evidence="1" type="ORF">FL622_05600</name>
</gene>
<keyword evidence="2" id="KW-1185">Reference proteome</keyword>
<accession>A0A550JHG8</accession>
<comment type="caution">
    <text evidence="1">The sequence shown here is derived from an EMBL/GenBank/DDBJ whole genome shotgun (WGS) entry which is preliminary data.</text>
</comment>
<evidence type="ECO:0000313" key="2">
    <source>
        <dbReference type="Proteomes" id="UP000317155"/>
    </source>
</evidence>
<organism evidence="1 2">
    <name type="scientific">Trichloromonas acetexigens</name>
    <dbReference type="NCBI Taxonomy" id="38815"/>
    <lineage>
        <taxon>Bacteria</taxon>
        <taxon>Pseudomonadati</taxon>
        <taxon>Thermodesulfobacteriota</taxon>
        <taxon>Desulfuromonadia</taxon>
        <taxon>Desulfuromonadales</taxon>
        <taxon>Trichloromonadaceae</taxon>
        <taxon>Trichloromonas</taxon>
    </lineage>
</organism>
<sequence>MAEQPLIFKQTADEVAAYVRAELEQTGLSGAPAAGVPRPGEAMTRIFGRLSELIIQRLNRLPEKHFLAFLNEAGVEPLPPRPASAEVVFTPAKDAAGVTRVVAGTQVATKKTADRPEIVFETERDLNVIKGVLTACLAVDPVKISDRINIAGGTDSGSFAAFAGEVERERLLYLSDAALFEFDDDVSRENAELTLNFTYAPPGNPASDGWRVSWLYFDGTIWRNLVTEGQGSVVDNTADFSRDGSVVFSKLPLLVPYPFADKITTAHLACRLTGGSAREHLPEIATLTVGRNIVIASAPPRPADLLQCAIHAGSALLPLPTADEFFPFGQGPGRLDAFYLRCDEAFAKEGATVELNLDLIGLDAGDSGTELTNLRVEWAYAAASGWKVLGTSSRSAVTGTILDFKDETRGFTQGGAGLKVSFTSPSGAEAFAATQVGQEEGLWLRARIIAGGFWADSYFREVRIPVARPPLVKKLTVSYRDYRSASAAPAPPSALHTRVDQVTGLNQPLPLSPFAGELDLPALYFAFSEIFPVGEWVRLLIEVDEERGAGGAAPLLWWEYWSGAEQDWRPLPVSDESFGLTRRGYLGFYGPEGQARATFFGTQAVWLRVRPHVRPPTATAPADLTLTVDGEATTTLRLDGSSSTAAKGVRVARYHWTLQPPRAAAGGRIDLTVSAPEAAVTLDASASAEISGREIVRYHWRLLSSSPLLAEAGADRVVLAAGAEATFTLDASASVDLGGDPPARYLWRRVADVAEAEKALPAALAGPYLRSIRPNIVPVVNAMTVSEELLGSGNGKEGQSFTLFRPPVLDPLALYVRETDRPAGDELLALERELALADGDETPDFPTTLPATEGLWVRWRPVPHFYGSGPGSRHFDVDWTTGGIRFGDGRRGRVLPPGRDNLKALRYRTHQGELGNVAGAEITVLRNPTGTLAAIKKVANPWSASGGSAAEAVTEVGRRGPRALKHRGRAVTLEDYAWLARDASGEVARAWCLPTRDANGLPSAGWVTLVIVPAGAEDKPFPSPALLRHVRRYLEGRALVNLPAAGQLHIKGPEYVQASVTARIVPTSPDQADEAKLAVIANLRAFLHPLTGGPRGEGWELGRDVHLSEIQAVIEGTAGVEHVVAASLGSSLMQWHLTLAAPLPESVPDGARVATFDERLRLTLAHAMTVGPTAATAAGQACTEEHERLLPVCGFKVGDRVDVVDADQRVWVRGLLIGALTVEGTSVLFEQGFAEDETLPSADELALLARDGSIRLPLVAWTLEAGRVLGASLQLFQPGVDLICIVAEGHRSPNLELLAFTELTVRRDGVAVPRGHLAHSGSHDIEMVLEE</sequence>
<dbReference type="Proteomes" id="UP000317155">
    <property type="component" value="Unassembled WGS sequence"/>
</dbReference>
<protein>
    <submittedName>
        <fullName evidence="1">Putative baseplate assembly protein</fullName>
    </submittedName>
</protein>